<evidence type="ECO:0000313" key="3">
    <source>
        <dbReference type="EMBL" id="HIW91956.1"/>
    </source>
</evidence>
<evidence type="ECO:0008006" key="5">
    <source>
        <dbReference type="Google" id="ProtNLM"/>
    </source>
</evidence>
<dbReference type="InterPro" id="IPR050963">
    <property type="entry name" value="Sirohydro_Cobaltochel/CbiX"/>
</dbReference>
<dbReference type="CDD" id="cd03416">
    <property type="entry name" value="CbiX_SirB_N"/>
    <property type="match status" value="1"/>
</dbReference>
<dbReference type="InterPro" id="IPR002762">
    <property type="entry name" value="CbiX-like"/>
</dbReference>
<keyword evidence="1" id="KW-0479">Metal-binding</keyword>
<dbReference type="Pfam" id="PF01903">
    <property type="entry name" value="CbiX"/>
    <property type="match status" value="1"/>
</dbReference>
<name>A0A9D1RP57_9CORY</name>
<evidence type="ECO:0000313" key="4">
    <source>
        <dbReference type="Proteomes" id="UP000824190"/>
    </source>
</evidence>
<proteinExistence type="predicted"/>
<sequence>MAGLTPVVLLAHGSRHPNADAAVSRIAAEVERTSGRRTMASHLDFSPLTLTEVARLLGVSGHREAVVVPLLFTDAFHLRQDVPDALSEAEEASGVHLHLAAPVGLGEDMAALIAGRVGSTDRLVLYSVGSSVPGANDTVAALAARAGELLGVPGHAVVATGGEGAGPDALVARCRDVGNVSVQPLFFSPGTLWDLAVRELSGQDGVQLGEPLGEDVAPLVVARAEDKIDDVTGERKEERE</sequence>
<accession>A0A9D1RP57</accession>
<dbReference type="AlphaFoldDB" id="A0A9D1RP57"/>
<dbReference type="EMBL" id="DXGC01000081">
    <property type="protein sequence ID" value="HIW91956.1"/>
    <property type="molecule type" value="Genomic_DNA"/>
</dbReference>
<dbReference type="Proteomes" id="UP000824190">
    <property type="component" value="Unassembled WGS sequence"/>
</dbReference>
<evidence type="ECO:0000256" key="2">
    <source>
        <dbReference type="ARBA" id="ARBA00023239"/>
    </source>
</evidence>
<evidence type="ECO:0000256" key="1">
    <source>
        <dbReference type="ARBA" id="ARBA00022723"/>
    </source>
</evidence>
<keyword evidence="2" id="KW-0456">Lyase</keyword>
<reference evidence="3" key="2">
    <citation type="submission" date="2021-04" db="EMBL/GenBank/DDBJ databases">
        <authorList>
            <person name="Gilroy R."/>
        </authorList>
    </citation>
    <scope>NUCLEOTIDE SEQUENCE</scope>
    <source>
        <strain evidence="3">CHK32-1732</strain>
    </source>
</reference>
<dbReference type="Gene3D" id="3.40.50.1400">
    <property type="match status" value="2"/>
</dbReference>
<organism evidence="3 4">
    <name type="scientific">Candidatus Corynebacterium avicola</name>
    <dbReference type="NCBI Taxonomy" id="2838527"/>
    <lineage>
        <taxon>Bacteria</taxon>
        <taxon>Bacillati</taxon>
        <taxon>Actinomycetota</taxon>
        <taxon>Actinomycetes</taxon>
        <taxon>Mycobacteriales</taxon>
        <taxon>Corynebacteriaceae</taxon>
        <taxon>Corynebacterium</taxon>
    </lineage>
</organism>
<dbReference type="PANTHER" id="PTHR33542:SF3">
    <property type="entry name" value="SIROHYDROCHLORIN FERROCHELATASE, CHLOROPLASTIC"/>
    <property type="match status" value="1"/>
</dbReference>
<gene>
    <name evidence="3" type="ORF">H9870_09885</name>
</gene>
<reference evidence="3" key="1">
    <citation type="journal article" date="2021" name="PeerJ">
        <title>Extensive microbial diversity within the chicken gut microbiome revealed by metagenomics and culture.</title>
        <authorList>
            <person name="Gilroy R."/>
            <person name="Ravi A."/>
            <person name="Getino M."/>
            <person name="Pursley I."/>
            <person name="Horton D.L."/>
            <person name="Alikhan N.F."/>
            <person name="Baker D."/>
            <person name="Gharbi K."/>
            <person name="Hall N."/>
            <person name="Watson M."/>
            <person name="Adriaenssens E.M."/>
            <person name="Foster-Nyarko E."/>
            <person name="Jarju S."/>
            <person name="Secka A."/>
            <person name="Antonio M."/>
            <person name="Oren A."/>
            <person name="Chaudhuri R.R."/>
            <person name="La Ragione R."/>
            <person name="Hildebrand F."/>
            <person name="Pallen M.J."/>
        </authorList>
    </citation>
    <scope>NUCLEOTIDE SEQUENCE</scope>
    <source>
        <strain evidence="3">CHK32-1732</strain>
    </source>
</reference>
<dbReference type="PANTHER" id="PTHR33542">
    <property type="entry name" value="SIROHYDROCHLORIN FERROCHELATASE, CHLOROPLASTIC"/>
    <property type="match status" value="1"/>
</dbReference>
<protein>
    <recommendedName>
        <fullName evidence="5">Cobalamin biosynthesis protein CbiX</fullName>
    </recommendedName>
</protein>
<comment type="caution">
    <text evidence="3">The sequence shown here is derived from an EMBL/GenBank/DDBJ whole genome shotgun (WGS) entry which is preliminary data.</text>
</comment>
<dbReference type="SUPFAM" id="SSF53800">
    <property type="entry name" value="Chelatase"/>
    <property type="match status" value="1"/>
</dbReference>
<dbReference type="GO" id="GO:0046872">
    <property type="term" value="F:metal ion binding"/>
    <property type="evidence" value="ECO:0007669"/>
    <property type="project" value="UniProtKB-KW"/>
</dbReference>
<dbReference type="GO" id="GO:0016829">
    <property type="term" value="F:lyase activity"/>
    <property type="evidence" value="ECO:0007669"/>
    <property type="project" value="UniProtKB-KW"/>
</dbReference>